<dbReference type="PIRSF" id="PIRSF006078">
    <property type="entry name" value="GlxK"/>
    <property type="match status" value="1"/>
</dbReference>
<dbReference type="Gene3D" id="3.40.50.10350">
    <property type="entry name" value="Glycerate kinase, domain 1"/>
    <property type="match status" value="1"/>
</dbReference>
<name>A0AA51NC16_9BACT</name>
<keyword evidence="3 4" id="KW-0418">Kinase</keyword>
<dbReference type="InterPro" id="IPR018197">
    <property type="entry name" value="Glycerate_kinase_RE-like"/>
</dbReference>
<comment type="similarity">
    <text evidence="1 4">Belongs to the glycerate kinase type-1 family.</text>
</comment>
<organism evidence="5 6">
    <name type="scientific">Marivirga salinarum</name>
    <dbReference type="NCBI Taxonomy" id="3059078"/>
    <lineage>
        <taxon>Bacteria</taxon>
        <taxon>Pseudomonadati</taxon>
        <taxon>Bacteroidota</taxon>
        <taxon>Cytophagia</taxon>
        <taxon>Cytophagales</taxon>
        <taxon>Marivirgaceae</taxon>
        <taxon>Marivirga</taxon>
    </lineage>
</organism>
<dbReference type="AlphaFoldDB" id="A0AA51NC16"/>
<evidence type="ECO:0000256" key="3">
    <source>
        <dbReference type="ARBA" id="ARBA00022777"/>
    </source>
</evidence>
<dbReference type="GO" id="GO:0008887">
    <property type="term" value="F:glycerate kinase activity"/>
    <property type="evidence" value="ECO:0007669"/>
    <property type="project" value="UniProtKB-UniRule"/>
</dbReference>
<evidence type="ECO:0000256" key="1">
    <source>
        <dbReference type="ARBA" id="ARBA00006284"/>
    </source>
</evidence>
<evidence type="ECO:0000313" key="5">
    <source>
        <dbReference type="EMBL" id="WMN12447.1"/>
    </source>
</evidence>
<dbReference type="Gene3D" id="3.90.1510.10">
    <property type="entry name" value="Glycerate kinase, domain 2"/>
    <property type="match status" value="1"/>
</dbReference>
<dbReference type="InterPro" id="IPR018193">
    <property type="entry name" value="Glyc_kinase_flavodox-like_fold"/>
</dbReference>
<dbReference type="InterPro" id="IPR036129">
    <property type="entry name" value="Glycerate_kinase_sf"/>
</dbReference>
<gene>
    <name evidence="5" type="ORF">QYS49_33600</name>
</gene>
<dbReference type="NCBIfam" id="TIGR00045">
    <property type="entry name" value="glycerate kinase"/>
    <property type="match status" value="1"/>
</dbReference>
<dbReference type="Proteomes" id="UP001230496">
    <property type="component" value="Chromosome"/>
</dbReference>
<evidence type="ECO:0000313" key="6">
    <source>
        <dbReference type="Proteomes" id="UP001230496"/>
    </source>
</evidence>
<dbReference type="RefSeq" id="WP_308350555.1">
    <property type="nucleotide sequence ID" value="NZ_CP129971.1"/>
</dbReference>
<dbReference type="Pfam" id="PF02595">
    <property type="entry name" value="Gly_kinase"/>
    <property type="match status" value="1"/>
</dbReference>
<dbReference type="PANTHER" id="PTHR21599">
    <property type="entry name" value="GLYCERATE KINASE"/>
    <property type="match status" value="1"/>
</dbReference>
<reference evidence="5 6" key="1">
    <citation type="submission" date="2023-08" db="EMBL/GenBank/DDBJ databases">
        <title>Comparative genomics and taxonomic characterization of three novel marine species of genus Marivirga.</title>
        <authorList>
            <person name="Muhammad N."/>
            <person name="Kim S.-G."/>
        </authorList>
    </citation>
    <scope>NUCLEOTIDE SEQUENCE [LARGE SCALE GENOMIC DNA]</scope>
    <source>
        <strain evidence="5 6">BDSF4-3</strain>
    </source>
</reference>
<dbReference type="SUPFAM" id="SSF110738">
    <property type="entry name" value="Glycerate kinase I"/>
    <property type="match status" value="1"/>
</dbReference>
<dbReference type="EMBL" id="CP129971">
    <property type="protein sequence ID" value="WMN12447.1"/>
    <property type="molecule type" value="Genomic_DNA"/>
</dbReference>
<keyword evidence="6" id="KW-1185">Reference proteome</keyword>
<dbReference type="InterPro" id="IPR004381">
    <property type="entry name" value="Glycerate_kinase"/>
</dbReference>
<evidence type="ECO:0000256" key="2">
    <source>
        <dbReference type="ARBA" id="ARBA00022679"/>
    </source>
</evidence>
<proteinExistence type="inferred from homology"/>
<protein>
    <submittedName>
        <fullName evidence="5">Glycerate kinase</fullName>
        <ecNumber evidence="5">2.7.1.31</ecNumber>
    </submittedName>
</protein>
<dbReference type="EC" id="2.7.1.31" evidence="5"/>
<sequence>MKILIAPDKFKHSLTAQEVCKIIENGLKEKSGSLEIESFPMADGGEGTSEILALQANAKPVSAKVHDPLMRNIEAQYFIKDKTAFIEMASASGLQLLKSDEQNVLKTTSFGTGELIKDGIIKGCNEIILCIGGSATSDGGAGMASALGFQFLNDEGEQFIPTAENLHLIKLIKMPEDHFFKDIKVSVLTDVNNPLTGKNGASYQYAIQKGALEKDLEFLDKGMQHLKDIIFQQFNFNIDQHSGAGASGGMGGGSTFFLNADLHSGIEFIADALNLEDKVKNADLVISGEGKLDTQSFQGKVVSGVLNSCQKLDKSLFLVVGYNGYKSELPKEIKAVISLTDLAKSQEEAIKKASFWLQKAAFQLFENTKTL</sequence>
<evidence type="ECO:0000256" key="4">
    <source>
        <dbReference type="PIRNR" id="PIRNR006078"/>
    </source>
</evidence>
<accession>A0AA51NC16</accession>
<dbReference type="KEGG" id="msaa:QYS49_33600"/>
<dbReference type="GO" id="GO:0031388">
    <property type="term" value="P:organic acid phosphorylation"/>
    <property type="evidence" value="ECO:0007669"/>
    <property type="project" value="UniProtKB-UniRule"/>
</dbReference>
<keyword evidence="2 4" id="KW-0808">Transferase</keyword>
<dbReference type="PANTHER" id="PTHR21599:SF0">
    <property type="entry name" value="GLYCERATE KINASE"/>
    <property type="match status" value="1"/>
</dbReference>